<protein>
    <recommendedName>
        <fullName evidence="4">Exonuclease domain-containing protein</fullName>
    </recommendedName>
</protein>
<dbReference type="Proteomes" id="UP001329430">
    <property type="component" value="Chromosome 1"/>
</dbReference>
<dbReference type="CDD" id="cd06133">
    <property type="entry name" value="ERI-1_3'hExo_like"/>
    <property type="match status" value="1"/>
</dbReference>
<feature type="domain" description="Exonuclease" evidence="4">
    <location>
        <begin position="33"/>
        <end position="230"/>
    </location>
</feature>
<gene>
    <name evidence="5" type="ORF">RI129_001456</name>
</gene>
<evidence type="ECO:0000256" key="3">
    <source>
        <dbReference type="ARBA" id="ARBA00022839"/>
    </source>
</evidence>
<dbReference type="GO" id="GO:0000175">
    <property type="term" value="F:3'-5'-RNA exonuclease activity"/>
    <property type="evidence" value="ECO:0007669"/>
    <property type="project" value="InterPro"/>
</dbReference>
<accession>A0AAN7VKS3</accession>
<dbReference type="Pfam" id="PF00929">
    <property type="entry name" value="RNase_T"/>
    <property type="match status" value="1"/>
</dbReference>
<dbReference type="InterPro" id="IPR012337">
    <property type="entry name" value="RNaseH-like_sf"/>
</dbReference>
<keyword evidence="6" id="KW-1185">Reference proteome</keyword>
<dbReference type="GO" id="GO:0003676">
    <property type="term" value="F:nucleic acid binding"/>
    <property type="evidence" value="ECO:0007669"/>
    <property type="project" value="InterPro"/>
</dbReference>
<reference evidence="5 6" key="1">
    <citation type="journal article" date="2024" name="Insects">
        <title>An Improved Chromosome-Level Genome Assembly of the Firefly Pyrocoelia pectoralis.</title>
        <authorList>
            <person name="Fu X."/>
            <person name="Meyer-Rochow V.B."/>
            <person name="Ballantyne L."/>
            <person name="Zhu X."/>
        </authorList>
    </citation>
    <scope>NUCLEOTIDE SEQUENCE [LARGE SCALE GENOMIC DNA]</scope>
    <source>
        <strain evidence="5">XCY_ONT2</strain>
    </source>
</reference>
<dbReference type="PANTHER" id="PTHR23044">
    <property type="entry name" value="3'-5' EXONUCLEASE ERI1-RELATED"/>
    <property type="match status" value="1"/>
</dbReference>
<evidence type="ECO:0000259" key="4">
    <source>
        <dbReference type="SMART" id="SM00479"/>
    </source>
</evidence>
<name>A0AAN7VKS3_9COLE</name>
<dbReference type="InterPro" id="IPR051274">
    <property type="entry name" value="3-5_Exoribonuclease"/>
</dbReference>
<evidence type="ECO:0000313" key="5">
    <source>
        <dbReference type="EMBL" id="KAK5650427.1"/>
    </source>
</evidence>
<evidence type="ECO:0000256" key="1">
    <source>
        <dbReference type="ARBA" id="ARBA00022722"/>
    </source>
</evidence>
<evidence type="ECO:0000313" key="6">
    <source>
        <dbReference type="Proteomes" id="UP001329430"/>
    </source>
</evidence>
<evidence type="ECO:0000256" key="2">
    <source>
        <dbReference type="ARBA" id="ARBA00022801"/>
    </source>
</evidence>
<dbReference type="InterPro" id="IPR013520">
    <property type="entry name" value="Ribonucl_H"/>
</dbReference>
<dbReference type="Gene3D" id="3.30.420.10">
    <property type="entry name" value="Ribonuclease H-like superfamily/Ribonuclease H"/>
    <property type="match status" value="1"/>
</dbReference>
<dbReference type="AlphaFoldDB" id="A0AAN7VKS3"/>
<dbReference type="SMART" id="SM00479">
    <property type="entry name" value="EXOIII"/>
    <property type="match status" value="1"/>
</dbReference>
<keyword evidence="1" id="KW-0540">Nuclease</keyword>
<keyword evidence="2" id="KW-0378">Hydrolase</keyword>
<proteinExistence type="predicted"/>
<comment type="caution">
    <text evidence="5">The sequence shown here is derived from an EMBL/GenBank/DDBJ whole genome shotgun (WGS) entry which is preliminary data.</text>
</comment>
<dbReference type="InterPro" id="IPR047201">
    <property type="entry name" value="ERI-1_3'hExo-like"/>
</dbReference>
<organism evidence="5 6">
    <name type="scientific">Pyrocoelia pectoralis</name>
    <dbReference type="NCBI Taxonomy" id="417401"/>
    <lineage>
        <taxon>Eukaryota</taxon>
        <taxon>Metazoa</taxon>
        <taxon>Ecdysozoa</taxon>
        <taxon>Arthropoda</taxon>
        <taxon>Hexapoda</taxon>
        <taxon>Insecta</taxon>
        <taxon>Pterygota</taxon>
        <taxon>Neoptera</taxon>
        <taxon>Endopterygota</taxon>
        <taxon>Coleoptera</taxon>
        <taxon>Polyphaga</taxon>
        <taxon>Elateriformia</taxon>
        <taxon>Elateroidea</taxon>
        <taxon>Lampyridae</taxon>
        <taxon>Lampyrinae</taxon>
        <taxon>Pyrocoelia</taxon>
    </lineage>
</organism>
<dbReference type="EMBL" id="JAVRBK010000001">
    <property type="protein sequence ID" value="KAK5650427.1"/>
    <property type="molecule type" value="Genomic_DNA"/>
</dbReference>
<sequence>MDTFTLAKKLGLVKIITIERDLNDKIAKQPFDYIFVLDFEATCWDKQDVNKRPCEIIEFSVVLYSVLQNKILQSFQQYVMPIESPKLSDFCTNFTNITQQQVDNGVPLGTCLMLFTKWLNEQIRNYKVSVSGSINGCNSHRAVFATWSDWDLQTCLPNECKRKRIKKPDFFNSWIDVRLLYREHYCRRPKGLNGALTEIGLSFTGIEHCGLDDACNTAKLVGQMINDGVLLRVTKDLSLY</sequence>
<dbReference type="InterPro" id="IPR036397">
    <property type="entry name" value="RNaseH_sf"/>
</dbReference>
<dbReference type="SUPFAM" id="SSF53098">
    <property type="entry name" value="Ribonuclease H-like"/>
    <property type="match status" value="1"/>
</dbReference>
<dbReference type="PANTHER" id="PTHR23044:SF61">
    <property type="entry name" value="3'-5' EXORIBONUCLEASE 1-RELATED"/>
    <property type="match status" value="1"/>
</dbReference>
<keyword evidence="3" id="KW-0269">Exonuclease</keyword>